<dbReference type="Gene3D" id="3.10.450.50">
    <property type="match status" value="1"/>
</dbReference>
<dbReference type="EMBL" id="CP034593">
    <property type="protein sequence ID" value="AZQ76270.1"/>
    <property type="molecule type" value="Genomic_DNA"/>
</dbReference>
<evidence type="ECO:0000259" key="2">
    <source>
        <dbReference type="Pfam" id="PF14534"/>
    </source>
</evidence>
<dbReference type="Pfam" id="PF14534">
    <property type="entry name" value="DUF4440"/>
    <property type="match status" value="1"/>
</dbReference>
<dbReference type="OrthoDB" id="582586at2"/>
<evidence type="ECO:0000256" key="1">
    <source>
        <dbReference type="SAM" id="MobiDB-lite"/>
    </source>
</evidence>
<reference evidence="3 4" key="1">
    <citation type="submission" date="2018-12" db="EMBL/GenBank/DDBJ databases">
        <title>Complete genome sequence of Flaviflexus sp. H23T48.</title>
        <authorList>
            <person name="Bae J.-W."/>
            <person name="Lee J.-Y."/>
        </authorList>
    </citation>
    <scope>NUCLEOTIDE SEQUENCE [LARGE SCALE GENOMIC DNA]</scope>
    <source>
        <strain evidence="3 4">H23T48</strain>
    </source>
</reference>
<sequence>MTDVSLPDSPKGVLHAFRDAWNRHDADELASIFAPDATFVNVTGLWWNTREKIKTAHAYGFEKIFGQSSMRVGRTTVKTLGDDHAVVVGRLIVTGQVDPDGRELDERRTVLTVVAQKLAAGIWRAVSAQNTDIPPGGMETHANVGSTQSPITYRGSTPRH</sequence>
<dbReference type="AlphaFoldDB" id="A0A3Q9G363"/>
<dbReference type="KEGG" id="flh:EJ997_01865"/>
<dbReference type="InterPro" id="IPR011944">
    <property type="entry name" value="Steroid_delta5-4_isomerase"/>
</dbReference>
<evidence type="ECO:0000313" key="4">
    <source>
        <dbReference type="Proteomes" id="UP000280344"/>
    </source>
</evidence>
<dbReference type="NCBIfam" id="TIGR02246">
    <property type="entry name" value="SgcJ/EcaC family oxidoreductase"/>
    <property type="match status" value="1"/>
</dbReference>
<keyword evidence="4" id="KW-1185">Reference proteome</keyword>
<dbReference type="InterPro" id="IPR032710">
    <property type="entry name" value="NTF2-like_dom_sf"/>
</dbReference>
<dbReference type="SUPFAM" id="SSF54427">
    <property type="entry name" value="NTF2-like"/>
    <property type="match status" value="1"/>
</dbReference>
<name>A0A3Q9G363_9ACTO</name>
<dbReference type="Proteomes" id="UP000280344">
    <property type="component" value="Chromosome"/>
</dbReference>
<gene>
    <name evidence="3" type="ORF">EJ997_01865</name>
</gene>
<protein>
    <submittedName>
        <fullName evidence="3">SgcJ/EcaC family oxidoreductase</fullName>
    </submittedName>
</protein>
<organism evidence="3 4">
    <name type="scientific">Flaviflexus ciconiae</name>
    <dbReference type="NCBI Taxonomy" id="2496867"/>
    <lineage>
        <taxon>Bacteria</taxon>
        <taxon>Bacillati</taxon>
        <taxon>Actinomycetota</taxon>
        <taxon>Actinomycetes</taxon>
        <taxon>Actinomycetales</taxon>
        <taxon>Actinomycetaceae</taxon>
        <taxon>Flaviflexus</taxon>
    </lineage>
</organism>
<evidence type="ECO:0000313" key="3">
    <source>
        <dbReference type="EMBL" id="AZQ76270.1"/>
    </source>
</evidence>
<proteinExistence type="predicted"/>
<dbReference type="RefSeq" id="WP_126703079.1">
    <property type="nucleotide sequence ID" value="NZ_CP034593.1"/>
</dbReference>
<feature type="compositionally biased region" description="Polar residues" evidence="1">
    <location>
        <begin position="143"/>
        <end position="160"/>
    </location>
</feature>
<feature type="region of interest" description="Disordered" evidence="1">
    <location>
        <begin position="139"/>
        <end position="160"/>
    </location>
</feature>
<feature type="domain" description="DUF4440" evidence="2">
    <location>
        <begin position="15"/>
        <end position="124"/>
    </location>
</feature>
<dbReference type="InterPro" id="IPR027843">
    <property type="entry name" value="DUF4440"/>
</dbReference>
<accession>A0A3Q9G363</accession>